<evidence type="ECO:0000256" key="3">
    <source>
        <dbReference type="ARBA" id="ARBA00018928"/>
    </source>
</evidence>
<keyword evidence="8 9" id="KW-0539">Nucleus</keyword>
<evidence type="ECO:0000256" key="2">
    <source>
        <dbReference type="ARBA" id="ARBA00009466"/>
    </source>
</evidence>
<dbReference type="Pfam" id="PF08389">
    <property type="entry name" value="Xpo1"/>
    <property type="match status" value="1"/>
</dbReference>
<dbReference type="Pfam" id="PF19282">
    <property type="entry name" value="Exportin-T"/>
    <property type="match status" value="1"/>
</dbReference>
<evidence type="ECO:0000256" key="7">
    <source>
        <dbReference type="ARBA" id="ARBA00022884"/>
    </source>
</evidence>
<feature type="region of interest" description="Disordered" evidence="10">
    <location>
        <begin position="325"/>
        <end position="344"/>
    </location>
</feature>
<dbReference type="Gene3D" id="1.25.10.10">
    <property type="entry name" value="Leucine-rich Repeat Variant"/>
    <property type="match status" value="1"/>
</dbReference>
<proteinExistence type="inferred from homology"/>
<evidence type="ECO:0000256" key="10">
    <source>
        <dbReference type="SAM" id="MobiDB-lite"/>
    </source>
</evidence>
<dbReference type="GO" id="GO:0005643">
    <property type="term" value="C:nuclear pore"/>
    <property type="evidence" value="ECO:0007669"/>
    <property type="project" value="TreeGrafter"/>
</dbReference>
<keyword evidence="6 9" id="KW-0820">tRNA-binding</keyword>
<evidence type="ECO:0000256" key="6">
    <source>
        <dbReference type="ARBA" id="ARBA00022555"/>
    </source>
</evidence>
<sequence length="1080" mass="120220">MEQEVNQVVQAILVAWDPAQSALHQQALQFLSSVQNNSSETWRLGLALFVETGPDGRRKHHPQARFFGLRILEEYLENKYTPLDDDSFGMIQQALVSYIQSEYVYGPAEASAPFLRNKFSHTLTLFFLCTYLEQWPTFFTDLFALIRPPPNSDSQQSSFNPHISLLLFHLVLEISGEVADQMLKAARTFNATRHSRDGRVRDAVRERDAAGINEAVLTIVADAADNLSRLRKGEAGVSKDGLVEVMDWGVRTFGSYVGWIDINLTVTPSTIPLLFSLLSDPELPIRLATSGALLRMVTKGLKEAGDKLQLIKVLSLGQVLEALETKTRSEQESRGEDTDDGEESYREALGRLLNALGLELSKVADDENAASEVRTEASSSLEQIMPVMIRFLADPYDDTSSTVFPLLANILLGYKKLKRSAPQEITDSKRAFLSSVLTVLLEKMKWEEDADPADMDDDDKHAFESLRKGDLRIHLDSILTIDQDLVISTVQSLVLSTLSAYESGVTLKWNVVELAIYLIYIFGEINKSGGKGRAAFCQAPSAKDMKVSNTDFAEYPLTAHGEMLLALVRSNICAFPHPTVTMQYFETCARYGDFFKVRKECIIPLLEAMIGTRGVHHPDLSVRSRVFYLFYKFIKEDRNEISVTLVETLLNGIRDKLAIEVEIPEPNSNEQQDLLTEAVNNSGVFDSQLYLFETAGILVSLTSKEGTQTESLLLSIVQPLLDELSFNLRSGVKSADDVLPIVKSHHLVMALGNVAKGFPDFPSPIPANFKQPPVAIFQQMTQAIIVSLEAMNIFKVVRDATRFAFARIVAVSGPNVTQFIPALMSSLLAHFEPSELVDFMNFIGVLMHKLQESMFNVLDELISPLGARIIDLVSQPVTGTDDKLAQTDTKKAYFTFLNNIMINKLQGIFISPRNQPQLESFLTNVQQFAGDTTDPACQKLALTFLSRCVTAWGQPDTAAPATNGKDQTHGISDSLPGFDRFIYETIIPLAFRIPSMPNFNIKDGQMLVDSQTLHEIAALLQNICKTRKDEAFTFLVSAFLPAQNCPPETAVQFATNLRDLDSKAFRKYFTDFVRASRGTS</sequence>
<evidence type="ECO:0000313" key="14">
    <source>
        <dbReference type="Proteomes" id="UP000294933"/>
    </source>
</evidence>
<evidence type="ECO:0000259" key="11">
    <source>
        <dbReference type="Pfam" id="PF08389"/>
    </source>
</evidence>
<dbReference type="PANTHER" id="PTHR15952">
    <property type="entry name" value="EXPORTIN-T/LOS1"/>
    <property type="match status" value="1"/>
</dbReference>
<evidence type="ECO:0000256" key="4">
    <source>
        <dbReference type="ARBA" id="ARBA00022448"/>
    </source>
</evidence>
<keyword evidence="14" id="KW-1185">Reference proteome</keyword>
<dbReference type="EMBL" id="ML170163">
    <property type="protein sequence ID" value="TDL25856.1"/>
    <property type="molecule type" value="Genomic_DNA"/>
</dbReference>
<evidence type="ECO:0000256" key="1">
    <source>
        <dbReference type="ARBA" id="ARBA00004496"/>
    </source>
</evidence>
<dbReference type="AlphaFoldDB" id="A0A4Y7QEU4"/>
<evidence type="ECO:0000256" key="8">
    <source>
        <dbReference type="ARBA" id="ARBA00023242"/>
    </source>
</evidence>
<dbReference type="InterPro" id="IPR040017">
    <property type="entry name" value="XPOT"/>
</dbReference>
<keyword evidence="7 9" id="KW-0694">RNA-binding</keyword>
<organism evidence="13 14">
    <name type="scientific">Rickenella mellea</name>
    <dbReference type="NCBI Taxonomy" id="50990"/>
    <lineage>
        <taxon>Eukaryota</taxon>
        <taxon>Fungi</taxon>
        <taxon>Dikarya</taxon>
        <taxon>Basidiomycota</taxon>
        <taxon>Agaricomycotina</taxon>
        <taxon>Agaricomycetes</taxon>
        <taxon>Hymenochaetales</taxon>
        <taxon>Rickenellaceae</taxon>
        <taxon>Rickenella</taxon>
    </lineage>
</organism>
<name>A0A4Y7QEU4_9AGAM</name>
<accession>A0A4Y7QEU4</accession>
<reference evidence="13 14" key="1">
    <citation type="submission" date="2018-06" db="EMBL/GenBank/DDBJ databases">
        <title>A transcriptomic atlas of mushroom development highlights an independent origin of complex multicellularity.</title>
        <authorList>
            <consortium name="DOE Joint Genome Institute"/>
            <person name="Krizsan K."/>
            <person name="Almasi E."/>
            <person name="Merenyi Z."/>
            <person name="Sahu N."/>
            <person name="Viragh M."/>
            <person name="Koszo T."/>
            <person name="Mondo S."/>
            <person name="Kiss B."/>
            <person name="Balint B."/>
            <person name="Kues U."/>
            <person name="Barry K."/>
            <person name="Hegedus J.C."/>
            <person name="Henrissat B."/>
            <person name="Johnson J."/>
            <person name="Lipzen A."/>
            <person name="Ohm R."/>
            <person name="Nagy I."/>
            <person name="Pangilinan J."/>
            <person name="Yan J."/>
            <person name="Xiong Y."/>
            <person name="Grigoriev I.V."/>
            <person name="Hibbett D.S."/>
            <person name="Nagy L.G."/>
        </authorList>
    </citation>
    <scope>NUCLEOTIDE SEQUENCE [LARGE SCALE GENOMIC DNA]</scope>
    <source>
        <strain evidence="13 14">SZMC22713</strain>
    </source>
</reference>
<dbReference type="GO" id="GO:0000049">
    <property type="term" value="F:tRNA binding"/>
    <property type="evidence" value="ECO:0007669"/>
    <property type="project" value="UniProtKB-UniRule"/>
</dbReference>
<keyword evidence="4 9" id="KW-0813">Transport</keyword>
<protein>
    <recommendedName>
        <fullName evidence="3 9">Exportin-T</fullName>
    </recommendedName>
    <alternativeName>
        <fullName evidence="9">Exportin(tRNA)</fullName>
    </alternativeName>
    <alternativeName>
        <fullName evidence="9">tRNA exportin</fullName>
    </alternativeName>
</protein>
<evidence type="ECO:0000256" key="9">
    <source>
        <dbReference type="RuleBase" id="RU366037"/>
    </source>
</evidence>
<feature type="compositionally biased region" description="Basic and acidic residues" evidence="10">
    <location>
        <begin position="325"/>
        <end position="336"/>
    </location>
</feature>
<dbReference type="GO" id="GO:0016363">
    <property type="term" value="C:nuclear matrix"/>
    <property type="evidence" value="ECO:0007669"/>
    <property type="project" value="TreeGrafter"/>
</dbReference>
<dbReference type="Proteomes" id="UP000294933">
    <property type="component" value="Unassembled WGS sequence"/>
</dbReference>
<dbReference type="InterPro" id="IPR011989">
    <property type="entry name" value="ARM-like"/>
</dbReference>
<feature type="domain" description="Exportin-1/Importin-beta-like" evidence="11">
    <location>
        <begin position="113"/>
        <end position="286"/>
    </location>
</feature>
<comment type="similarity">
    <text evidence="2 9">Belongs to the exportin family.</text>
</comment>
<dbReference type="InterPro" id="IPR013598">
    <property type="entry name" value="Exportin-1/Importin-b-like"/>
</dbReference>
<dbReference type="InterPro" id="IPR016024">
    <property type="entry name" value="ARM-type_fold"/>
</dbReference>
<evidence type="ECO:0000313" key="13">
    <source>
        <dbReference type="EMBL" id="TDL25856.1"/>
    </source>
</evidence>
<dbReference type="GO" id="GO:0031267">
    <property type="term" value="F:small GTPase binding"/>
    <property type="evidence" value="ECO:0007669"/>
    <property type="project" value="InterPro"/>
</dbReference>
<dbReference type="VEuPathDB" id="FungiDB:BD410DRAFT_826428"/>
<dbReference type="InterPro" id="IPR045546">
    <property type="entry name" value="Exportin-T_C"/>
</dbReference>
<keyword evidence="5 9" id="KW-0963">Cytoplasm</keyword>
<dbReference type="GO" id="GO:0005737">
    <property type="term" value="C:cytoplasm"/>
    <property type="evidence" value="ECO:0007669"/>
    <property type="project" value="UniProtKB-SubCell"/>
</dbReference>
<dbReference type="STRING" id="50990.A0A4Y7QEU4"/>
<dbReference type="GO" id="GO:0071528">
    <property type="term" value="P:tRNA re-export from nucleus"/>
    <property type="evidence" value="ECO:0007669"/>
    <property type="project" value="UniProtKB-UniRule"/>
</dbReference>
<dbReference type="SUPFAM" id="SSF48371">
    <property type="entry name" value="ARM repeat"/>
    <property type="match status" value="1"/>
</dbReference>
<gene>
    <name evidence="13" type="ORF">BD410DRAFT_826428</name>
</gene>
<comment type="subcellular location">
    <subcellularLocation>
        <location evidence="1 9">Cytoplasm</location>
    </subcellularLocation>
    <subcellularLocation>
        <location evidence="9">Nucleus</location>
    </subcellularLocation>
    <text evidence="9">Shuttles between the nucleus and the cytoplasm.</text>
</comment>
<feature type="domain" description="Exportin-T C-terminal" evidence="12">
    <location>
        <begin position="372"/>
        <end position="1074"/>
    </location>
</feature>
<evidence type="ECO:0000259" key="12">
    <source>
        <dbReference type="Pfam" id="PF19282"/>
    </source>
</evidence>
<evidence type="ECO:0000256" key="5">
    <source>
        <dbReference type="ARBA" id="ARBA00022490"/>
    </source>
</evidence>
<dbReference type="OrthoDB" id="26399at2759"/>
<comment type="function">
    <text evidence="9">tRNA nucleus export receptor which facilitates tRNA translocation across the nuclear pore complex.</text>
</comment>
<dbReference type="PANTHER" id="PTHR15952:SF11">
    <property type="entry name" value="EXPORTIN-T"/>
    <property type="match status" value="1"/>
</dbReference>